<dbReference type="Proteomes" id="UP001595886">
    <property type="component" value="Unassembled WGS sequence"/>
</dbReference>
<organism evidence="2 3">
    <name type="scientific">Dokdonella ginsengisoli</name>
    <dbReference type="NCBI Taxonomy" id="363846"/>
    <lineage>
        <taxon>Bacteria</taxon>
        <taxon>Pseudomonadati</taxon>
        <taxon>Pseudomonadota</taxon>
        <taxon>Gammaproteobacteria</taxon>
        <taxon>Lysobacterales</taxon>
        <taxon>Rhodanobacteraceae</taxon>
        <taxon>Dokdonella</taxon>
    </lineage>
</organism>
<gene>
    <name evidence="2" type="ORF">ACFO6Q_10425</name>
</gene>
<name>A0ABV9QVA2_9GAMM</name>
<keyword evidence="3" id="KW-1185">Reference proteome</keyword>
<feature type="transmembrane region" description="Helical" evidence="1">
    <location>
        <begin position="63"/>
        <end position="86"/>
    </location>
</feature>
<dbReference type="RefSeq" id="WP_380020695.1">
    <property type="nucleotide sequence ID" value="NZ_JBHSHD010000007.1"/>
</dbReference>
<feature type="transmembrane region" description="Helical" evidence="1">
    <location>
        <begin position="193"/>
        <end position="214"/>
    </location>
</feature>
<evidence type="ECO:0000256" key="1">
    <source>
        <dbReference type="SAM" id="Phobius"/>
    </source>
</evidence>
<protein>
    <submittedName>
        <fullName evidence="2">Uncharacterized protein</fullName>
    </submittedName>
</protein>
<accession>A0ABV9QVA2</accession>
<dbReference type="EMBL" id="JBHSHD010000007">
    <property type="protein sequence ID" value="MFC4820741.1"/>
    <property type="molecule type" value="Genomic_DNA"/>
</dbReference>
<evidence type="ECO:0000313" key="2">
    <source>
        <dbReference type="EMBL" id="MFC4820741.1"/>
    </source>
</evidence>
<comment type="caution">
    <text evidence="2">The sequence shown here is derived from an EMBL/GenBank/DDBJ whole genome shotgun (WGS) entry which is preliminary data.</text>
</comment>
<feature type="transmembrane region" description="Helical" evidence="1">
    <location>
        <begin position="35"/>
        <end position="57"/>
    </location>
</feature>
<reference evidence="3" key="1">
    <citation type="journal article" date="2019" name="Int. J. Syst. Evol. Microbiol.">
        <title>The Global Catalogue of Microorganisms (GCM) 10K type strain sequencing project: providing services to taxonomists for standard genome sequencing and annotation.</title>
        <authorList>
            <consortium name="The Broad Institute Genomics Platform"/>
            <consortium name="The Broad Institute Genome Sequencing Center for Infectious Disease"/>
            <person name="Wu L."/>
            <person name="Ma J."/>
        </authorList>
    </citation>
    <scope>NUCLEOTIDE SEQUENCE [LARGE SCALE GENOMIC DNA]</scope>
    <source>
        <strain evidence="3">CCUG 30340</strain>
    </source>
</reference>
<proteinExistence type="predicted"/>
<feature type="transmembrane region" description="Helical" evidence="1">
    <location>
        <begin position="260"/>
        <end position="282"/>
    </location>
</feature>
<feature type="transmembrane region" description="Helical" evidence="1">
    <location>
        <begin position="114"/>
        <end position="132"/>
    </location>
</feature>
<evidence type="ECO:0000313" key="3">
    <source>
        <dbReference type="Proteomes" id="UP001595886"/>
    </source>
</evidence>
<keyword evidence="1" id="KW-0812">Transmembrane</keyword>
<keyword evidence="1" id="KW-1133">Transmembrane helix</keyword>
<keyword evidence="1" id="KW-0472">Membrane</keyword>
<sequence length="441" mass="48021">MSTAAARDVPATSPAAWMEILRLTGRLLAEHWPALLFWFFLQRVLYGLLLDAAIALVATSLLLAYAVIALLVVSQLATVIAMFLCLRPSLPMLSRRDVPQQIGLGGGHQAWTRALAVALLPFFAYYTTWGLLDGLRRDFQISFVQNYAFTDTLKTSAPKDVLHQPYLWLALIVAWAVRAFAQRRAKQQDGRIGWSLLATACEAYWVFVGARAIAQAIGIGKDWWQERAVYQALTRWWDDPRALFHLLAPIKQALAPAWDLATTAFGGVVTPMVWLAITAIIYGMDMRRKQKLDAADAHLSRLGARYSALPLLVRKMAGKASEGWTSKGVPITNSLRLVLRAGLPAVVVLCVCYQLLDWIDSHSLRAVVALVGPRDDLWWNTVGQPLAVLIGTPSAVQPALLTEIVRIALLAAACDCAIARLQSAPADAPAATGGPAAAATG</sequence>